<keyword evidence="2" id="KW-1003">Cell membrane</keyword>
<dbReference type="PANTHER" id="PTHR35007:SF2">
    <property type="entry name" value="PILUS ASSEMBLE PROTEIN"/>
    <property type="match status" value="1"/>
</dbReference>
<organism evidence="8 9">
    <name type="scientific">Hafnia paralvei</name>
    <dbReference type="NCBI Taxonomy" id="546367"/>
    <lineage>
        <taxon>Bacteria</taxon>
        <taxon>Pseudomonadati</taxon>
        <taxon>Pseudomonadota</taxon>
        <taxon>Gammaproteobacteria</taxon>
        <taxon>Enterobacterales</taxon>
        <taxon>Hafniaceae</taxon>
        <taxon>Hafnia</taxon>
    </lineage>
</organism>
<keyword evidence="9" id="KW-1185">Reference proteome</keyword>
<dbReference type="EMBL" id="NQMS01000001">
    <property type="protein sequence ID" value="PAV98681.1"/>
    <property type="molecule type" value="Genomic_DNA"/>
</dbReference>
<dbReference type="PANTHER" id="PTHR35007">
    <property type="entry name" value="INTEGRAL MEMBRANE PROTEIN-RELATED"/>
    <property type="match status" value="1"/>
</dbReference>
<feature type="transmembrane region" description="Helical" evidence="6">
    <location>
        <begin position="231"/>
        <end position="251"/>
    </location>
</feature>
<feature type="domain" description="Type II secretion system protein GspF" evidence="7">
    <location>
        <begin position="125"/>
        <end position="244"/>
    </location>
</feature>
<dbReference type="AlphaFoldDB" id="A0A2A2MIX3"/>
<comment type="caution">
    <text evidence="8">The sequence shown here is derived from an EMBL/GenBank/DDBJ whole genome shotgun (WGS) entry which is preliminary data.</text>
</comment>
<feature type="transmembrane region" description="Helical" evidence="6">
    <location>
        <begin position="88"/>
        <end position="106"/>
    </location>
</feature>
<keyword evidence="3 6" id="KW-0812">Transmembrane</keyword>
<accession>A0A2A2MIX3</accession>
<dbReference type="KEGG" id="hpar:AL518_16510"/>
<protein>
    <submittedName>
        <fullName evidence="8">Secretion system protein</fullName>
    </submittedName>
</protein>
<evidence type="ECO:0000259" key="7">
    <source>
        <dbReference type="Pfam" id="PF00482"/>
    </source>
</evidence>
<evidence type="ECO:0000256" key="4">
    <source>
        <dbReference type="ARBA" id="ARBA00022989"/>
    </source>
</evidence>
<dbReference type="InterPro" id="IPR018076">
    <property type="entry name" value="T2SS_GspF_dom"/>
</dbReference>
<comment type="subcellular location">
    <subcellularLocation>
        <location evidence="1">Cell membrane</location>
        <topology evidence="1">Multi-pass membrane protein</topology>
    </subcellularLocation>
</comment>
<keyword evidence="5 6" id="KW-0472">Membrane</keyword>
<dbReference type="GeneID" id="69638368"/>
<evidence type="ECO:0000256" key="3">
    <source>
        <dbReference type="ARBA" id="ARBA00022692"/>
    </source>
</evidence>
<evidence type="ECO:0000313" key="8">
    <source>
        <dbReference type="EMBL" id="PAV98681.1"/>
    </source>
</evidence>
<sequence length="290" mass="33401">MAFLILFIGLAIFCVNLFNWRKLTKIASKSHANPKPSLIINYVTNLWLEWKRYALGDLSLKGMKGAMVALILLLVLLFLNANWLQFDVMFFLPITLMVMFIAQLRIGRSLHRRYFEDRFPEILSVVNAAVSAGNSIHQALHRCGEGIDGDLGVTFHRIDRRLNLGEDPERVFNDAWENYRYREFYFFVVVMLVSLQHGGQLRTLMGRLSRIVNNSKNMARRKSAMTSEARTSAKIVASLPLLFFCGMKYFSPENFDFVVHDPVGRLILYYVIASEAIGMIIIWILLRRAL</sequence>
<gene>
    <name evidence="8" type="ORF">CJD50_04260</name>
</gene>
<evidence type="ECO:0000256" key="2">
    <source>
        <dbReference type="ARBA" id="ARBA00022475"/>
    </source>
</evidence>
<dbReference type="RefSeq" id="WP_008813213.1">
    <property type="nucleotide sequence ID" value="NZ_CAUFSP010000001.1"/>
</dbReference>
<dbReference type="Proteomes" id="UP000218796">
    <property type="component" value="Unassembled WGS sequence"/>
</dbReference>
<evidence type="ECO:0000313" key="9">
    <source>
        <dbReference type="Proteomes" id="UP000218796"/>
    </source>
</evidence>
<evidence type="ECO:0000256" key="5">
    <source>
        <dbReference type="ARBA" id="ARBA00023136"/>
    </source>
</evidence>
<dbReference type="GO" id="GO:0005886">
    <property type="term" value="C:plasma membrane"/>
    <property type="evidence" value="ECO:0007669"/>
    <property type="project" value="UniProtKB-SubCell"/>
</dbReference>
<dbReference type="OrthoDB" id="5611741at2"/>
<proteinExistence type="predicted"/>
<feature type="transmembrane region" description="Helical" evidence="6">
    <location>
        <begin position="62"/>
        <end position="81"/>
    </location>
</feature>
<evidence type="ECO:0000256" key="1">
    <source>
        <dbReference type="ARBA" id="ARBA00004651"/>
    </source>
</evidence>
<feature type="transmembrane region" description="Helical" evidence="6">
    <location>
        <begin position="266"/>
        <end position="286"/>
    </location>
</feature>
<keyword evidence="4 6" id="KW-1133">Transmembrane helix</keyword>
<dbReference type="Pfam" id="PF00482">
    <property type="entry name" value="T2SSF"/>
    <property type="match status" value="1"/>
</dbReference>
<evidence type="ECO:0000256" key="6">
    <source>
        <dbReference type="SAM" id="Phobius"/>
    </source>
</evidence>
<reference evidence="8 9" key="1">
    <citation type="submission" date="2017-08" db="EMBL/GenBank/DDBJ databases">
        <title>Draft Genome Sequence of Hafnia alvei CITHA-6 Isolated from Raw Bovine Milk.</title>
        <authorList>
            <person name="Culligan E.P."/>
            <person name="Mcsweeney A."/>
            <person name="O'Doherty C."/>
            <person name="Gleeson E."/>
            <person name="O'Riordan D."/>
            <person name="Sleator R.D."/>
        </authorList>
    </citation>
    <scope>NUCLEOTIDE SEQUENCE [LARGE SCALE GENOMIC DNA]</scope>
    <source>
        <strain evidence="8 9">CITHA-6</strain>
    </source>
</reference>
<name>A0A2A2MIX3_9GAMM</name>